<dbReference type="Proteomes" id="UP001597287">
    <property type="component" value="Unassembled WGS sequence"/>
</dbReference>
<dbReference type="RefSeq" id="WP_183021798.1">
    <property type="nucleotide sequence ID" value="NZ_JBHSIH010000001.1"/>
</dbReference>
<gene>
    <name evidence="1" type="ORF">ACFSPV_20160</name>
</gene>
<name>A0ABW5ETG5_9BURK</name>
<comment type="caution">
    <text evidence="1">The sequence shown here is derived from an EMBL/GenBank/DDBJ whole genome shotgun (WGS) entry which is preliminary data.</text>
</comment>
<keyword evidence="2" id="KW-1185">Reference proteome</keyword>
<reference evidence="2" key="1">
    <citation type="journal article" date="2019" name="Int. J. Syst. Evol. Microbiol.">
        <title>The Global Catalogue of Microorganisms (GCM) 10K type strain sequencing project: providing services to taxonomists for standard genome sequencing and annotation.</title>
        <authorList>
            <consortium name="The Broad Institute Genomics Platform"/>
            <consortium name="The Broad Institute Genome Sequencing Center for Infectious Disease"/>
            <person name="Wu L."/>
            <person name="Ma J."/>
        </authorList>
    </citation>
    <scope>NUCLEOTIDE SEQUENCE [LARGE SCALE GENOMIC DNA]</scope>
    <source>
        <strain evidence="2">CCUG 62793</strain>
    </source>
</reference>
<proteinExistence type="predicted"/>
<evidence type="ECO:0000313" key="2">
    <source>
        <dbReference type="Proteomes" id="UP001597287"/>
    </source>
</evidence>
<evidence type="ECO:0000313" key="1">
    <source>
        <dbReference type="EMBL" id="MFD2321022.1"/>
    </source>
</evidence>
<dbReference type="EMBL" id="JBHUIG010000023">
    <property type="protein sequence ID" value="MFD2321022.1"/>
    <property type="molecule type" value="Genomic_DNA"/>
</dbReference>
<sequence>MTSIHSLMLNHQREMKNIGEMIGLPYAAKVINENEIYAIDGVTKHDLSPMLRDRFIFCDRWDDFYLSQNMLSLD</sequence>
<organism evidence="1 2">
    <name type="scientific">Delftia deserti</name>
    <dbReference type="NCBI Taxonomy" id="1651218"/>
    <lineage>
        <taxon>Bacteria</taxon>
        <taxon>Pseudomonadati</taxon>
        <taxon>Pseudomonadota</taxon>
        <taxon>Betaproteobacteria</taxon>
        <taxon>Burkholderiales</taxon>
        <taxon>Comamonadaceae</taxon>
        <taxon>Delftia</taxon>
    </lineage>
</organism>
<accession>A0ABW5ETG5</accession>
<protein>
    <submittedName>
        <fullName evidence="1">Uncharacterized protein</fullName>
    </submittedName>
</protein>